<dbReference type="InterPro" id="IPR027417">
    <property type="entry name" value="P-loop_NTPase"/>
</dbReference>
<keyword evidence="5" id="KW-0342">GTP-binding</keyword>
<evidence type="ECO:0000256" key="3">
    <source>
        <dbReference type="ARBA" id="ARBA00022741"/>
    </source>
</evidence>
<evidence type="ECO:0000256" key="4">
    <source>
        <dbReference type="ARBA" id="ARBA00022801"/>
    </source>
</evidence>
<proteinExistence type="predicted"/>
<dbReference type="Gene3D" id="3.40.50.300">
    <property type="entry name" value="P-loop containing nucleotide triphosphate hydrolases"/>
    <property type="match status" value="1"/>
</dbReference>
<dbReference type="InterPro" id="IPR006073">
    <property type="entry name" value="GTP-bd"/>
</dbReference>
<dbReference type="InterPro" id="IPR043358">
    <property type="entry name" value="GNL1-like"/>
</dbReference>
<feature type="region of interest" description="Disordered" evidence="6">
    <location>
        <begin position="362"/>
        <end position="381"/>
    </location>
</feature>
<reference evidence="8 9" key="1">
    <citation type="journal article" date="2014" name="Agronomy (Basel)">
        <title>A Draft Genome Sequence for Ensete ventricosum, the Drought-Tolerant Tree Against Hunger.</title>
        <authorList>
            <person name="Harrison J."/>
            <person name="Moore K.A."/>
            <person name="Paszkiewicz K."/>
            <person name="Jones T."/>
            <person name="Grant M."/>
            <person name="Ambacheew D."/>
            <person name="Muzemil S."/>
            <person name="Studholme D.J."/>
        </authorList>
    </citation>
    <scope>NUCLEOTIDE SEQUENCE [LARGE SCALE GENOMIC DNA]</scope>
</reference>
<feature type="compositionally biased region" description="Basic residues" evidence="6">
    <location>
        <begin position="430"/>
        <end position="442"/>
    </location>
</feature>
<dbReference type="PRINTS" id="PR00326">
    <property type="entry name" value="GTP1OBG"/>
</dbReference>
<evidence type="ECO:0000256" key="5">
    <source>
        <dbReference type="ARBA" id="ARBA00023134"/>
    </source>
</evidence>
<evidence type="ECO:0000313" key="9">
    <source>
        <dbReference type="Proteomes" id="UP000287651"/>
    </source>
</evidence>
<feature type="domain" description="G" evidence="7">
    <location>
        <begin position="186"/>
        <end position="253"/>
    </location>
</feature>
<evidence type="ECO:0000256" key="2">
    <source>
        <dbReference type="ARBA" id="ARBA00022490"/>
    </source>
</evidence>
<dbReference type="GO" id="GO:0005525">
    <property type="term" value="F:GTP binding"/>
    <property type="evidence" value="ECO:0007669"/>
    <property type="project" value="UniProtKB-KW"/>
</dbReference>
<sequence length="475" mass="52305">MGGKKGGSDGLGRALIKQHNQMVRESKEKGRALRLEQRRVLESVTEVSDIDAILEKAAEADRVYSFDNPSPHVLINLYDTKLVMVVDARDPLFYRCPDLEVCVSFPATAALEGKQLIGQFEEERVSKELIQSDLDTKIYSRDELLARLQSEAEAIAAYRRFTDKESHSGKHSETSSINPTAKQVVVGFVGYPNVGKSSTINALVGQKRTGVTSTPGKTKHFQTLIISDELVLCDCPGLVFPSFSSSRYEMIASGVLPIDRMSEHREAVQVVANRVPRNVLESVYNITLPKPKAYEAQSRPPLSSELFRTYCSSRGYVSSSGLPDETRAARQILKDYVDGKLPHFELPPGADNEDVEVNATDVVEDPNSLTDNEPDACDSDEATMSDITGVEAQDHALSNALNDLESFDLASELSSKKAAAAKKKSSDSTHKHHKKPQRKKDRSWRVGNDDGDGMPVVRVFQRPAVNLVDIGASNR</sequence>
<dbReference type="Pfam" id="PF01926">
    <property type="entry name" value="MMR_HSR1"/>
    <property type="match status" value="1"/>
</dbReference>
<accession>A0A426ZDD5</accession>
<comment type="caution">
    <text evidence="8">The sequence shown here is derived from an EMBL/GenBank/DDBJ whole genome shotgun (WGS) entry which is preliminary data.</text>
</comment>
<dbReference type="FunFam" id="1.10.1580.10:FF:000008">
    <property type="entry name" value="Large subunit GTPase 1"/>
    <property type="match status" value="1"/>
</dbReference>
<name>A0A426ZDD5_ENSVE</name>
<organism evidence="8 9">
    <name type="scientific">Ensete ventricosum</name>
    <name type="common">Abyssinian banana</name>
    <name type="synonym">Musa ensete</name>
    <dbReference type="NCBI Taxonomy" id="4639"/>
    <lineage>
        <taxon>Eukaryota</taxon>
        <taxon>Viridiplantae</taxon>
        <taxon>Streptophyta</taxon>
        <taxon>Embryophyta</taxon>
        <taxon>Tracheophyta</taxon>
        <taxon>Spermatophyta</taxon>
        <taxon>Magnoliopsida</taxon>
        <taxon>Liliopsida</taxon>
        <taxon>Zingiberales</taxon>
        <taxon>Musaceae</taxon>
        <taxon>Ensete</taxon>
    </lineage>
</organism>
<dbReference type="AlphaFoldDB" id="A0A426ZDD5"/>
<evidence type="ECO:0000256" key="1">
    <source>
        <dbReference type="ARBA" id="ARBA00004496"/>
    </source>
</evidence>
<dbReference type="EMBL" id="AMZH03007166">
    <property type="protein sequence ID" value="RRT61991.1"/>
    <property type="molecule type" value="Genomic_DNA"/>
</dbReference>
<dbReference type="PANTHER" id="PTHR45709">
    <property type="entry name" value="LARGE SUBUNIT GTPASE 1 HOMOLOG-RELATED"/>
    <property type="match status" value="1"/>
</dbReference>
<dbReference type="Gene3D" id="1.10.1580.10">
    <property type="match status" value="1"/>
</dbReference>
<feature type="region of interest" description="Disordered" evidence="6">
    <location>
        <begin position="418"/>
        <end position="457"/>
    </location>
</feature>
<keyword evidence="4" id="KW-0378">Hydrolase</keyword>
<dbReference type="SUPFAM" id="SSF52540">
    <property type="entry name" value="P-loop containing nucleoside triphosphate hydrolases"/>
    <property type="match status" value="1"/>
</dbReference>
<evidence type="ECO:0000313" key="8">
    <source>
        <dbReference type="EMBL" id="RRT61991.1"/>
    </source>
</evidence>
<comment type="subcellular location">
    <subcellularLocation>
        <location evidence="1">Cytoplasm</location>
    </subcellularLocation>
</comment>
<keyword evidence="2" id="KW-0963">Cytoplasm</keyword>
<dbReference type="GO" id="GO:0003924">
    <property type="term" value="F:GTPase activity"/>
    <property type="evidence" value="ECO:0007669"/>
    <property type="project" value="InterPro"/>
</dbReference>
<evidence type="ECO:0000259" key="7">
    <source>
        <dbReference type="Pfam" id="PF01926"/>
    </source>
</evidence>
<dbReference type="PANTHER" id="PTHR45709:SF2">
    <property type="entry name" value="LARGE SUBUNIT GTPASE 1 HOMOLOG"/>
    <property type="match status" value="1"/>
</dbReference>
<dbReference type="GO" id="GO:0005829">
    <property type="term" value="C:cytosol"/>
    <property type="evidence" value="ECO:0007669"/>
    <property type="project" value="TreeGrafter"/>
</dbReference>
<evidence type="ECO:0000256" key="6">
    <source>
        <dbReference type="SAM" id="MobiDB-lite"/>
    </source>
</evidence>
<feature type="compositionally biased region" description="Acidic residues" evidence="6">
    <location>
        <begin position="372"/>
        <end position="381"/>
    </location>
</feature>
<dbReference type="Proteomes" id="UP000287651">
    <property type="component" value="Unassembled WGS sequence"/>
</dbReference>
<dbReference type="InterPro" id="IPR023179">
    <property type="entry name" value="GTP-bd_ortho_bundle_sf"/>
</dbReference>
<keyword evidence="3" id="KW-0547">Nucleotide-binding</keyword>
<gene>
    <name evidence="8" type="ORF">B296_00020348</name>
</gene>
<protein>
    <recommendedName>
        <fullName evidence="7">G domain-containing protein</fullName>
    </recommendedName>
</protein>